<dbReference type="AlphaFoldDB" id="A0A4V3DEP2"/>
<gene>
    <name evidence="4" type="ORF">A8950_2690</name>
</gene>
<dbReference type="InterPro" id="IPR003781">
    <property type="entry name" value="CoA-bd"/>
</dbReference>
<evidence type="ECO:0000256" key="1">
    <source>
        <dbReference type="ARBA" id="ARBA00022532"/>
    </source>
</evidence>
<name>A0A4V3DEP2_9PROT</name>
<dbReference type="PANTHER" id="PTHR42793">
    <property type="entry name" value="COA BINDING DOMAIN CONTAINING PROTEIN"/>
    <property type="match status" value="1"/>
</dbReference>
<dbReference type="SMART" id="SM00881">
    <property type="entry name" value="CoA_binding"/>
    <property type="match status" value="1"/>
</dbReference>
<evidence type="ECO:0000313" key="4">
    <source>
        <dbReference type="EMBL" id="TDQ80822.1"/>
    </source>
</evidence>
<dbReference type="SUPFAM" id="SSF51735">
    <property type="entry name" value="NAD(P)-binding Rossmann-fold domains"/>
    <property type="match status" value="1"/>
</dbReference>
<dbReference type="InterPro" id="IPR016102">
    <property type="entry name" value="Succinyl-CoA_synth-like"/>
</dbReference>
<dbReference type="GO" id="GO:0046872">
    <property type="term" value="F:metal ion binding"/>
    <property type="evidence" value="ECO:0007669"/>
    <property type="project" value="InterPro"/>
</dbReference>
<reference evidence="4 5" key="1">
    <citation type="submission" date="2019-03" db="EMBL/GenBank/DDBJ databases">
        <title>Genomic Encyclopedia of Type Strains, Phase III (KMG-III): the genomes of soil and plant-associated and newly described type strains.</title>
        <authorList>
            <person name="Whitman W."/>
        </authorList>
    </citation>
    <scope>NUCLEOTIDE SEQUENCE [LARGE SCALE GENOMIC DNA]</scope>
    <source>
        <strain evidence="4 5">CGMCC 1.7660</strain>
    </source>
</reference>
<keyword evidence="1" id="KW-0816">Tricarboxylic acid cycle</keyword>
<dbReference type="InterPro" id="IPR036291">
    <property type="entry name" value="NAD(P)-bd_dom_sf"/>
</dbReference>
<dbReference type="Pfam" id="PF13607">
    <property type="entry name" value="Succ_CoA_lig"/>
    <property type="match status" value="1"/>
</dbReference>
<dbReference type="InterPro" id="IPR013815">
    <property type="entry name" value="ATP_grasp_subdomain_1"/>
</dbReference>
<dbReference type="Gene3D" id="3.40.50.720">
    <property type="entry name" value="NAD(P)-binding Rossmann-like Domain"/>
    <property type="match status" value="1"/>
</dbReference>
<protein>
    <submittedName>
        <fullName evidence="4">Acyl-CoA synthetase (NDP forming)</fullName>
    </submittedName>
</protein>
<proteinExistence type="predicted"/>
<dbReference type="GO" id="GO:0006099">
    <property type="term" value="P:tricarboxylic acid cycle"/>
    <property type="evidence" value="ECO:0007669"/>
    <property type="project" value="UniProtKB-KW"/>
</dbReference>
<dbReference type="SUPFAM" id="SSF52210">
    <property type="entry name" value="Succinyl-CoA synthetase domains"/>
    <property type="match status" value="2"/>
</dbReference>
<evidence type="ECO:0000313" key="5">
    <source>
        <dbReference type="Proteomes" id="UP000295783"/>
    </source>
</evidence>
<dbReference type="EMBL" id="SNYW01000010">
    <property type="protein sequence ID" value="TDQ80822.1"/>
    <property type="molecule type" value="Genomic_DNA"/>
</dbReference>
<sequence length="706" mass="73799">MNSLSPSKPVNQAKRQANIRRLLKPRHVCIVAGQALSDAIARCDAAGFGGEVWVVNPKYETLGGRKCYPSIAALPEAPDATFIAVPREATIEILKELNARGAGGAICYAAGFAEVGGEGVGLQRQLIEAAGDLAVVGPNCYGILNYLDGIILWPAGHNGQKVETGCALVAQSGNIALNLTYNDRSVPFAYVITSGNQVVLNVADFVDALAEDPKVTAIGLYIEAVSDIPAFSRAAAKALAAGKPLIALKAGKSELGSALAMSHTSSLAGSDRMYAALFDRLGVIRVNSVPDLLETMKFISIAGLPKGDSLAVFTCSGGDGLMTADLAEEMGLTLKPHAPDQVTDLKAQLPNFASVTNPLDYNTSLWGHEDLLTKCFGTVMRGHYDAGMLIIDYAVDGQAALDACNASVNALIAACQAHGKMPIVTATMPELLPAHAREMMAPRHAAPMQGLPEAMRAFAATARFARQRAHMGDETLVLPATPVLEGKTRVVSEHDAKQALVAHGLNVPKSRVVAPAEAAKAAAELGFPVVVKVATPVIAHKTEAGAVAVNLKSAAEVDAAVARMHESVAAYEKGLKIEQVLVEAMVKDVVAELIIGVKRDPQFGLALVIGAGGILVEMVEDSALLLLPTTRDKVEAAIRELKIAKLLQGYRGKAAGDVGAVVDAVMAVASYAEAHRCDLVELDVNPLMVLSKGAVAVDALIVQADK</sequence>
<dbReference type="GO" id="GO:0005524">
    <property type="term" value="F:ATP binding"/>
    <property type="evidence" value="ECO:0007669"/>
    <property type="project" value="UniProtKB-UniRule"/>
</dbReference>
<dbReference type="InterPro" id="IPR032875">
    <property type="entry name" value="Succ_CoA_lig_flav_dom"/>
</dbReference>
<dbReference type="RefSeq" id="WP_133614166.1">
    <property type="nucleotide sequence ID" value="NZ_SNYW01000010.1"/>
</dbReference>
<dbReference type="PANTHER" id="PTHR42793:SF4">
    <property type="entry name" value="BLL6376 PROTEIN"/>
    <property type="match status" value="1"/>
</dbReference>
<evidence type="ECO:0000256" key="2">
    <source>
        <dbReference type="PROSITE-ProRule" id="PRU00409"/>
    </source>
</evidence>
<dbReference type="SUPFAM" id="SSF56059">
    <property type="entry name" value="Glutathione synthetase ATP-binding domain-like"/>
    <property type="match status" value="1"/>
</dbReference>
<dbReference type="InterPro" id="IPR011761">
    <property type="entry name" value="ATP-grasp"/>
</dbReference>
<evidence type="ECO:0000259" key="3">
    <source>
        <dbReference type="PROSITE" id="PS50975"/>
    </source>
</evidence>
<dbReference type="Gene3D" id="3.40.50.261">
    <property type="entry name" value="Succinyl-CoA synthetase domains"/>
    <property type="match status" value="2"/>
</dbReference>
<accession>A0A4V3DEP2</accession>
<dbReference type="OrthoDB" id="9807426at2"/>
<keyword evidence="2" id="KW-0067">ATP-binding</keyword>
<feature type="domain" description="ATP-grasp" evidence="3">
    <location>
        <begin position="497"/>
        <end position="532"/>
    </location>
</feature>
<dbReference type="Gene3D" id="3.30.470.20">
    <property type="entry name" value="ATP-grasp fold, B domain"/>
    <property type="match status" value="1"/>
</dbReference>
<dbReference type="Proteomes" id="UP000295783">
    <property type="component" value="Unassembled WGS sequence"/>
</dbReference>
<comment type="caution">
    <text evidence="4">The sequence shown here is derived from an EMBL/GenBank/DDBJ whole genome shotgun (WGS) entry which is preliminary data.</text>
</comment>
<keyword evidence="5" id="KW-1185">Reference proteome</keyword>
<dbReference type="PROSITE" id="PS50975">
    <property type="entry name" value="ATP_GRASP"/>
    <property type="match status" value="1"/>
</dbReference>
<keyword evidence="2" id="KW-0547">Nucleotide-binding</keyword>
<organism evidence="4 5">
    <name type="scientific">Dongia mobilis</name>
    <dbReference type="NCBI Taxonomy" id="578943"/>
    <lineage>
        <taxon>Bacteria</taxon>
        <taxon>Pseudomonadati</taxon>
        <taxon>Pseudomonadota</taxon>
        <taxon>Alphaproteobacteria</taxon>
        <taxon>Rhodospirillales</taxon>
        <taxon>Dongiaceae</taxon>
        <taxon>Dongia</taxon>
    </lineage>
</organism>
<dbReference type="Pfam" id="PF13549">
    <property type="entry name" value="ATP-grasp_5"/>
    <property type="match status" value="1"/>
</dbReference>
<dbReference type="Pfam" id="PF13380">
    <property type="entry name" value="CoA_binding_2"/>
    <property type="match status" value="1"/>
</dbReference>
<dbReference type="Gene3D" id="3.30.1490.20">
    <property type="entry name" value="ATP-grasp fold, A domain"/>
    <property type="match status" value="1"/>
</dbReference>